<dbReference type="CDD" id="cd02192">
    <property type="entry name" value="PurM-like3"/>
    <property type="match status" value="1"/>
</dbReference>
<dbReference type="GO" id="GO:0009030">
    <property type="term" value="F:thiamine-phosphate kinase activity"/>
    <property type="evidence" value="ECO:0007669"/>
    <property type="project" value="InterPro"/>
</dbReference>
<proteinExistence type="predicted"/>
<dbReference type="AlphaFoldDB" id="A0A0R3DH03"/>
<sequence>MLTGAALTGLAETLRKSRGIAAKADIAAVAAALDLSGSDAIAVGDDCAAIPEGDGYTLFAIEGFMNEFVAADPWFAGWCGAMVNISDVAAMGGRPTAIVNAIWSNGADKAAPILDGLKAAAKTFGVPVIGGHTNVRSSQSQFAVAILGRARRLLTSFDARPGDKLIAAIDLRGRYREPFANWEAATDAPAERLRGDLEILPSIAEAGLALAAKDISQGGIVGTAAMLAECSQVAITLDVEAIPIPASAPLERWLLTFPSFGYLLSARPGDVDEILSRFQRRGIAAAAIGEVSAGTSVDISAGSARATVWDFAAQPLIGCAPRQGHQQRSVA</sequence>
<dbReference type="Pfam" id="PF00586">
    <property type="entry name" value="AIRS"/>
    <property type="match status" value="1"/>
</dbReference>
<dbReference type="Pfam" id="PF02769">
    <property type="entry name" value="AIRS_C"/>
    <property type="match status" value="1"/>
</dbReference>
<feature type="domain" description="PurM-like C-terminal" evidence="3">
    <location>
        <begin position="197"/>
        <end position="298"/>
    </location>
</feature>
<dbReference type="PANTHER" id="PTHR30270:SF0">
    <property type="entry name" value="THIAMINE-MONOPHOSPHATE KINASE"/>
    <property type="match status" value="1"/>
</dbReference>
<keyword evidence="1" id="KW-0784">Thiamine biosynthesis</keyword>
<protein>
    <recommendedName>
        <fullName evidence="6">AIR synthase</fullName>
    </recommendedName>
</protein>
<dbReference type="InterPro" id="IPR010918">
    <property type="entry name" value="PurM-like_C_dom"/>
</dbReference>
<evidence type="ECO:0000259" key="3">
    <source>
        <dbReference type="Pfam" id="PF02769"/>
    </source>
</evidence>
<dbReference type="Proteomes" id="UP000051936">
    <property type="component" value="Unassembled WGS sequence"/>
</dbReference>
<dbReference type="GO" id="GO:0009228">
    <property type="term" value="P:thiamine biosynthetic process"/>
    <property type="evidence" value="ECO:0007669"/>
    <property type="project" value="UniProtKB-KW"/>
</dbReference>
<dbReference type="InterPro" id="IPR036676">
    <property type="entry name" value="PurM-like_C_sf"/>
</dbReference>
<dbReference type="InterPro" id="IPR024030">
    <property type="entry name" value="AIR_synthase-rel_sll0787"/>
</dbReference>
<evidence type="ECO:0000256" key="1">
    <source>
        <dbReference type="ARBA" id="ARBA00022977"/>
    </source>
</evidence>
<name>A0A0R3DH03_9BRAD</name>
<dbReference type="InterPro" id="IPR016188">
    <property type="entry name" value="PurM-like_N"/>
</dbReference>
<accession>A0A0R3DH03</accession>
<dbReference type="SUPFAM" id="SSF56042">
    <property type="entry name" value="PurM C-terminal domain-like"/>
    <property type="match status" value="1"/>
</dbReference>
<dbReference type="NCBIfam" id="TIGR04049">
    <property type="entry name" value="AIR_rel_sll0787"/>
    <property type="match status" value="1"/>
</dbReference>
<dbReference type="PIRSF" id="PIRSF036540">
    <property type="entry name" value="UCP036540_AIR"/>
    <property type="match status" value="1"/>
</dbReference>
<dbReference type="InterPro" id="IPR036921">
    <property type="entry name" value="PurM-like_N_sf"/>
</dbReference>
<dbReference type="SUPFAM" id="SSF55326">
    <property type="entry name" value="PurM N-terminal domain-like"/>
    <property type="match status" value="1"/>
</dbReference>
<organism evidence="4 5">
    <name type="scientific">Bradyrhizobium manausense</name>
    <dbReference type="NCBI Taxonomy" id="989370"/>
    <lineage>
        <taxon>Bacteria</taxon>
        <taxon>Pseudomonadati</taxon>
        <taxon>Pseudomonadota</taxon>
        <taxon>Alphaproteobacteria</taxon>
        <taxon>Hyphomicrobiales</taxon>
        <taxon>Nitrobacteraceae</taxon>
        <taxon>Bradyrhizobium</taxon>
    </lineage>
</organism>
<comment type="caution">
    <text evidence="4">The sequence shown here is derived from an EMBL/GenBank/DDBJ whole genome shotgun (WGS) entry which is preliminary data.</text>
</comment>
<dbReference type="RefSeq" id="WP_057750490.1">
    <property type="nucleotide sequence ID" value="NZ_LJYG01000090.1"/>
</dbReference>
<evidence type="ECO:0000313" key="5">
    <source>
        <dbReference type="Proteomes" id="UP000051936"/>
    </source>
</evidence>
<keyword evidence="5" id="KW-1185">Reference proteome</keyword>
<evidence type="ECO:0008006" key="6">
    <source>
        <dbReference type="Google" id="ProtNLM"/>
    </source>
</evidence>
<reference evidence="4 5" key="1">
    <citation type="submission" date="2015-09" db="EMBL/GenBank/DDBJ databases">
        <title>Draft Genome Sequence of Bradyrhizobium manausense Strain BR 3351T, a Novel Symbiotic Nitrogen-Fixing Alphaproteobacterium Isolated from Brazilian Amazon Rain Forest.</title>
        <authorList>
            <person name="De Araujo J.L."/>
            <person name="Zilli J.E."/>
        </authorList>
    </citation>
    <scope>NUCLEOTIDE SEQUENCE [LARGE SCALE GENOMIC DNA]</scope>
    <source>
        <strain evidence="4 5">BR3351</strain>
    </source>
</reference>
<dbReference type="InterPro" id="IPR006283">
    <property type="entry name" value="ThiL-like"/>
</dbReference>
<dbReference type="InterPro" id="IPR011413">
    <property type="entry name" value="UCP036540_AIR"/>
</dbReference>
<dbReference type="EMBL" id="LJYG01000090">
    <property type="protein sequence ID" value="KRQ09177.1"/>
    <property type="molecule type" value="Genomic_DNA"/>
</dbReference>
<feature type="domain" description="PurM-like N-terminal" evidence="2">
    <location>
        <begin position="44"/>
        <end position="148"/>
    </location>
</feature>
<dbReference type="Gene3D" id="3.30.1330.10">
    <property type="entry name" value="PurM-like, N-terminal domain"/>
    <property type="match status" value="1"/>
</dbReference>
<dbReference type="OrthoDB" id="9767928at2"/>
<dbReference type="STRING" id="989370.AOQ71_21350"/>
<evidence type="ECO:0000259" key="2">
    <source>
        <dbReference type="Pfam" id="PF00586"/>
    </source>
</evidence>
<dbReference type="PANTHER" id="PTHR30270">
    <property type="entry name" value="THIAMINE-MONOPHOSPHATE KINASE"/>
    <property type="match status" value="1"/>
</dbReference>
<dbReference type="Gene3D" id="3.90.650.10">
    <property type="entry name" value="PurM-like C-terminal domain"/>
    <property type="match status" value="1"/>
</dbReference>
<evidence type="ECO:0000313" key="4">
    <source>
        <dbReference type="EMBL" id="KRQ09177.1"/>
    </source>
</evidence>
<gene>
    <name evidence="4" type="ORF">AOQ71_21350</name>
</gene>